<keyword evidence="1" id="KW-0175">Coiled coil</keyword>
<organism evidence="3 4">
    <name type="scientific">Corynascus novoguineensis</name>
    <dbReference type="NCBI Taxonomy" id="1126955"/>
    <lineage>
        <taxon>Eukaryota</taxon>
        <taxon>Fungi</taxon>
        <taxon>Dikarya</taxon>
        <taxon>Ascomycota</taxon>
        <taxon>Pezizomycotina</taxon>
        <taxon>Sordariomycetes</taxon>
        <taxon>Sordariomycetidae</taxon>
        <taxon>Sordariales</taxon>
        <taxon>Chaetomiaceae</taxon>
        <taxon>Corynascus</taxon>
    </lineage>
</organism>
<evidence type="ECO:0000313" key="3">
    <source>
        <dbReference type="EMBL" id="KAK4243336.1"/>
    </source>
</evidence>
<sequence length="443" mass="50410">MSNRRNRFSRTLSRPATLPSPPSTTPSYNDKPSLSPHDRQGHDGGIPRESDRSERTVKQLELENARLKLKCNIKKLEFKNISLELENDRLGKKPCPQVDVDADISTPSISTVSTAFAKSRDESIDTSNARIKSLKQNVHNNDLVNDNTRLQDRNLQLETLIDEVRRIHREEKKALENDFQDKLAKLCHDHKHLFQTVQENHENSLQGLAQLRQANDQQHRTHEEDIQALRNDLAGSNTRVNELQTALGTQTDRIQTLKDEHERTLAEFRKLQLDDHRTVCAENAALQEIVTELTAGQAKAQNDIAALQVTQVQTDARVVALTRDLHNSQVIIIRLTDEATEFAGTVETLQTDVHGLGERTRQLEEAVERVENIVTSYDQRLINVESTLDRADEAVWLHILLRSNWRARPYQGSAASTTTGIEERRARKLCLVRKWNNGVVTDL</sequence>
<dbReference type="AlphaFoldDB" id="A0AAN7CJN2"/>
<gene>
    <name evidence="3" type="ORF">C7999DRAFT_36338</name>
</gene>
<proteinExistence type="predicted"/>
<protein>
    <submittedName>
        <fullName evidence="3">Uncharacterized protein</fullName>
    </submittedName>
</protein>
<keyword evidence="4" id="KW-1185">Reference proteome</keyword>
<comment type="caution">
    <text evidence="3">The sequence shown here is derived from an EMBL/GenBank/DDBJ whole genome shotgun (WGS) entry which is preliminary data.</text>
</comment>
<accession>A0AAN7CJN2</accession>
<evidence type="ECO:0000313" key="4">
    <source>
        <dbReference type="Proteomes" id="UP001303647"/>
    </source>
</evidence>
<feature type="coiled-coil region" evidence="1">
    <location>
        <begin position="226"/>
        <end position="274"/>
    </location>
</feature>
<name>A0AAN7CJN2_9PEZI</name>
<reference evidence="3" key="1">
    <citation type="journal article" date="2023" name="Mol. Phylogenet. Evol.">
        <title>Genome-scale phylogeny and comparative genomics of the fungal order Sordariales.</title>
        <authorList>
            <person name="Hensen N."/>
            <person name="Bonometti L."/>
            <person name="Westerberg I."/>
            <person name="Brannstrom I.O."/>
            <person name="Guillou S."/>
            <person name="Cros-Aarteil S."/>
            <person name="Calhoun S."/>
            <person name="Haridas S."/>
            <person name="Kuo A."/>
            <person name="Mondo S."/>
            <person name="Pangilinan J."/>
            <person name="Riley R."/>
            <person name="LaButti K."/>
            <person name="Andreopoulos B."/>
            <person name="Lipzen A."/>
            <person name="Chen C."/>
            <person name="Yan M."/>
            <person name="Daum C."/>
            <person name="Ng V."/>
            <person name="Clum A."/>
            <person name="Steindorff A."/>
            <person name="Ohm R.A."/>
            <person name="Martin F."/>
            <person name="Silar P."/>
            <person name="Natvig D.O."/>
            <person name="Lalanne C."/>
            <person name="Gautier V."/>
            <person name="Ament-Velasquez S.L."/>
            <person name="Kruys A."/>
            <person name="Hutchinson M.I."/>
            <person name="Powell A.J."/>
            <person name="Barry K."/>
            <person name="Miller A.N."/>
            <person name="Grigoriev I.V."/>
            <person name="Debuchy R."/>
            <person name="Gladieux P."/>
            <person name="Hiltunen Thoren M."/>
            <person name="Johannesson H."/>
        </authorList>
    </citation>
    <scope>NUCLEOTIDE SEQUENCE</scope>
    <source>
        <strain evidence="3">CBS 359.72</strain>
    </source>
</reference>
<feature type="compositionally biased region" description="Basic and acidic residues" evidence="2">
    <location>
        <begin position="36"/>
        <end position="56"/>
    </location>
</feature>
<reference evidence="3" key="2">
    <citation type="submission" date="2023-05" db="EMBL/GenBank/DDBJ databases">
        <authorList>
            <consortium name="Lawrence Berkeley National Laboratory"/>
            <person name="Steindorff A."/>
            <person name="Hensen N."/>
            <person name="Bonometti L."/>
            <person name="Westerberg I."/>
            <person name="Brannstrom I.O."/>
            <person name="Guillou S."/>
            <person name="Cros-Aarteil S."/>
            <person name="Calhoun S."/>
            <person name="Haridas S."/>
            <person name="Kuo A."/>
            <person name="Mondo S."/>
            <person name="Pangilinan J."/>
            <person name="Riley R."/>
            <person name="Labutti K."/>
            <person name="Andreopoulos B."/>
            <person name="Lipzen A."/>
            <person name="Chen C."/>
            <person name="Yanf M."/>
            <person name="Daum C."/>
            <person name="Ng V."/>
            <person name="Clum A."/>
            <person name="Ohm R."/>
            <person name="Martin F."/>
            <person name="Silar P."/>
            <person name="Natvig D."/>
            <person name="Lalanne C."/>
            <person name="Gautier V."/>
            <person name="Ament-Velasquez S.L."/>
            <person name="Kruys A."/>
            <person name="Hutchinson M.I."/>
            <person name="Powell A.J."/>
            <person name="Barry K."/>
            <person name="Miller A.N."/>
            <person name="Grigoriev I.V."/>
            <person name="Debuchy R."/>
            <person name="Gladieux P."/>
            <person name="Thoren M.H."/>
            <person name="Johannesson H."/>
        </authorList>
    </citation>
    <scope>NUCLEOTIDE SEQUENCE</scope>
    <source>
        <strain evidence="3">CBS 359.72</strain>
    </source>
</reference>
<evidence type="ECO:0000256" key="2">
    <source>
        <dbReference type="SAM" id="MobiDB-lite"/>
    </source>
</evidence>
<evidence type="ECO:0000256" key="1">
    <source>
        <dbReference type="SAM" id="Coils"/>
    </source>
</evidence>
<dbReference type="Gene3D" id="1.20.5.340">
    <property type="match status" value="1"/>
</dbReference>
<dbReference type="Proteomes" id="UP001303647">
    <property type="component" value="Unassembled WGS sequence"/>
</dbReference>
<dbReference type="EMBL" id="MU857831">
    <property type="protein sequence ID" value="KAK4243336.1"/>
    <property type="molecule type" value="Genomic_DNA"/>
</dbReference>
<feature type="region of interest" description="Disordered" evidence="2">
    <location>
        <begin position="1"/>
        <end position="56"/>
    </location>
</feature>